<dbReference type="SUPFAM" id="SSF53474">
    <property type="entry name" value="alpha/beta-Hydrolases"/>
    <property type="match status" value="1"/>
</dbReference>
<gene>
    <name evidence="2" type="ORF">H0484_06325</name>
</gene>
<evidence type="ECO:0000259" key="1">
    <source>
        <dbReference type="Pfam" id="PF12697"/>
    </source>
</evidence>
<dbReference type="Gene3D" id="3.40.50.1820">
    <property type="entry name" value="alpha/beta hydrolase"/>
    <property type="match status" value="1"/>
</dbReference>
<reference evidence="2 3" key="1">
    <citation type="submission" date="2020-07" db="EMBL/GenBank/DDBJ databases">
        <title>Pusillimonas sp. nov., isolated from poultry manure in Taiwan.</title>
        <authorList>
            <person name="Lin S.-Y."/>
            <person name="Tang Y.-S."/>
            <person name="Young C.-C."/>
        </authorList>
    </citation>
    <scope>NUCLEOTIDE SEQUENCE [LARGE SCALE GENOMIC DNA]</scope>
    <source>
        <strain evidence="2 3">CC-YST705</strain>
    </source>
</reference>
<dbReference type="InterPro" id="IPR000639">
    <property type="entry name" value="Epox_hydrolase-like"/>
</dbReference>
<sequence>MSDPEFETLHIQAGPPWACLRAGAGRPLLLIHGSLCDARFWQGQLQPLAAAGYSVIAPSLPAYYPLHVFKRMRWQDDLEALSLLLEHLSHDQAIDVVGHSRGGFLAYQLARLAPDRVRRLVLAEPGGSFGISTSAGTADKNSGQAWRQDIVSMLQRGEVEYALTLFVDGVSRPGSWRASPQSFRQMALDNASTLLSQLQDDTLPNYLEHEVSELNLPVLLVKGQRSLPRFKLTIDTLGQYLPRAAVTEILGAAHAMNLAHPQRFNQVVTDFLA</sequence>
<dbReference type="InterPro" id="IPR000073">
    <property type="entry name" value="AB_hydrolase_1"/>
</dbReference>
<accession>A0ABS8CBG6</accession>
<proteinExistence type="predicted"/>
<comment type="caution">
    <text evidence="2">The sequence shown here is derived from an EMBL/GenBank/DDBJ whole genome shotgun (WGS) entry which is preliminary data.</text>
</comment>
<name>A0ABS8CBG6_9BURK</name>
<organism evidence="2 3">
    <name type="scientific">Mesopusillimonas faecipullorum</name>
    <dbReference type="NCBI Taxonomy" id="2755040"/>
    <lineage>
        <taxon>Bacteria</taxon>
        <taxon>Pseudomonadati</taxon>
        <taxon>Pseudomonadota</taxon>
        <taxon>Betaproteobacteria</taxon>
        <taxon>Burkholderiales</taxon>
        <taxon>Alcaligenaceae</taxon>
        <taxon>Mesopusillimonas</taxon>
    </lineage>
</organism>
<dbReference type="InterPro" id="IPR029058">
    <property type="entry name" value="AB_hydrolase_fold"/>
</dbReference>
<keyword evidence="3" id="KW-1185">Reference proteome</keyword>
<dbReference type="PANTHER" id="PTHR43798">
    <property type="entry name" value="MONOACYLGLYCEROL LIPASE"/>
    <property type="match status" value="1"/>
</dbReference>
<keyword evidence="2" id="KW-0378">Hydrolase</keyword>
<evidence type="ECO:0000313" key="3">
    <source>
        <dbReference type="Proteomes" id="UP000776983"/>
    </source>
</evidence>
<feature type="domain" description="AB hydrolase-1" evidence="1">
    <location>
        <begin position="28"/>
        <end position="266"/>
    </location>
</feature>
<dbReference type="PRINTS" id="PR00412">
    <property type="entry name" value="EPOXHYDRLASE"/>
</dbReference>
<dbReference type="Pfam" id="PF12697">
    <property type="entry name" value="Abhydrolase_6"/>
    <property type="match status" value="1"/>
</dbReference>
<dbReference type="InterPro" id="IPR050266">
    <property type="entry name" value="AB_hydrolase_sf"/>
</dbReference>
<dbReference type="GO" id="GO:0016787">
    <property type="term" value="F:hydrolase activity"/>
    <property type="evidence" value="ECO:0007669"/>
    <property type="project" value="UniProtKB-KW"/>
</dbReference>
<dbReference type="Proteomes" id="UP000776983">
    <property type="component" value="Unassembled WGS sequence"/>
</dbReference>
<evidence type="ECO:0000313" key="2">
    <source>
        <dbReference type="EMBL" id="MCB5363368.1"/>
    </source>
</evidence>
<dbReference type="EMBL" id="JACDXW010000002">
    <property type="protein sequence ID" value="MCB5363368.1"/>
    <property type="molecule type" value="Genomic_DNA"/>
</dbReference>
<dbReference type="RefSeq" id="WP_226953688.1">
    <property type="nucleotide sequence ID" value="NZ_JACDXW010000002.1"/>
</dbReference>
<protein>
    <submittedName>
        <fullName evidence="2">Alpha/beta hydrolase</fullName>
    </submittedName>
</protein>